<evidence type="ECO:0000313" key="4">
    <source>
        <dbReference type="Proteomes" id="UP000789508"/>
    </source>
</evidence>
<evidence type="ECO:0000256" key="1">
    <source>
        <dbReference type="SAM" id="MobiDB-lite"/>
    </source>
</evidence>
<dbReference type="Gene3D" id="3.40.30.10">
    <property type="entry name" value="Glutaredoxin"/>
    <property type="match status" value="1"/>
</dbReference>
<gene>
    <name evidence="3" type="ORF">ALEPTO_LOCUS11393</name>
</gene>
<dbReference type="Pfam" id="PF00085">
    <property type="entry name" value="Thioredoxin"/>
    <property type="match status" value="1"/>
</dbReference>
<dbReference type="Proteomes" id="UP000789508">
    <property type="component" value="Unassembled WGS sequence"/>
</dbReference>
<dbReference type="EMBL" id="CAJVPS010018037">
    <property type="protein sequence ID" value="CAG8696069.1"/>
    <property type="molecule type" value="Genomic_DNA"/>
</dbReference>
<comment type="caution">
    <text evidence="3">The sequence shown here is derived from an EMBL/GenBank/DDBJ whole genome shotgun (WGS) entry which is preliminary data.</text>
</comment>
<evidence type="ECO:0000259" key="2">
    <source>
        <dbReference type="Pfam" id="PF00085"/>
    </source>
</evidence>
<accession>A0A9N9EUE4</accession>
<sequence length="225" mass="26028">MSDHAENEQTIDNPETESQRDVPGKEKAHSVETANTENLSDDELFEELENDDLAVSNFREKRLEQIKKEMQQLQEMRANDHGTLTEVTEEKEVLKITTSTKNCVVHFFHKEFRRCQIMDKHLKTLAQKHFKTRFLKIDVENAPFLVEKLNVQVLPCVICFIDGVSVDRIIGFEELGNTDSFNTGILELRLSTSGVITKSKEPEQDTQRKTIFGFSNTQYDDDDWD</sequence>
<protein>
    <submittedName>
        <fullName evidence="3">2216_t:CDS:1</fullName>
    </submittedName>
</protein>
<keyword evidence="4" id="KW-1185">Reference proteome</keyword>
<dbReference type="SUPFAM" id="SSF52833">
    <property type="entry name" value="Thioredoxin-like"/>
    <property type="match status" value="1"/>
</dbReference>
<feature type="domain" description="Thioredoxin" evidence="2">
    <location>
        <begin position="95"/>
        <end position="174"/>
    </location>
</feature>
<dbReference type="PANTHER" id="PTHR21148">
    <property type="entry name" value="THIOREDOXIN DOMAIN-CONTAINING PROTEIN 9"/>
    <property type="match status" value="1"/>
</dbReference>
<proteinExistence type="predicted"/>
<reference evidence="3" key="1">
    <citation type="submission" date="2021-06" db="EMBL/GenBank/DDBJ databases">
        <authorList>
            <person name="Kallberg Y."/>
            <person name="Tangrot J."/>
            <person name="Rosling A."/>
        </authorList>
    </citation>
    <scope>NUCLEOTIDE SEQUENCE</scope>
    <source>
        <strain evidence="3">FL130A</strain>
    </source>
</reference>
<feature type="compositionally biased region" description="Basic and acidic residues" evidence="1">
    <location>
        <begin position="17"/>
        <end position="30"/>
    </location>
</feature>
<evidence type="ECO:0000313" key="3">
    <source>
        <dbReference type="EMBL" id="CAG8696069.1"/>
    </source>
</evidence>
<dbReference type="AlphaFoldDB" id="A0A9N9EUE4"/>
<dbReference type="CDD" id="cd02989">
    <property type="entry name" value="Phd_like_TxnDC9"/>
    <property type="match status" value="1"/>
</dbReference>
<name>A0A9N9EUE4_9GLOM</name>
<organism evidence="3 4">
    <name type="scientific">Ambispora leptoticha</name>
    <dbReference type="NCBI Taxonomy" id="144679"/>
    <lineage>
        <taxon>Eukaryota</taxon>
        <taxon>Fungi</taxon>
        <taxon>Fungi incertae sedis</taxon>
        <taxon>Mucoromycota</taxon>
        <taxon>Glomeromycotina</taxon>
        <taxon>Glomeromycetes</taxon>
        <taxon>Archaeosporales</taxon>
        <taxon>Ambisporaceae</taxon>
        <taxon>Ambispora</taxon>
    </lineage>
</organism>
<dbReference type="InterPro" id="IPR013766">
    <property type="entry name" value="Thioredoxin_domain"/>
</dbReference>
<feature type="region of interest" description="Disordered" evidence="1">
    <location>
        <begin position="1"/>
        <end position="44"/>
    </location>
</feature>
<dbReference type="InterPro" id="IPR036249">
    <property type="entry name" value="Thioredoxin-like_sf"/>
</dbReference>
<dbReference type="OrthoDB" id="10257948at2759"/>